<dbReference type="InterPro" id="IPR032675">
    <property type="entry name" value="LRR_dom_sf"/>
</dbReference>
<dbReference type="PRINTS" id="PR00237">
    <property type="entry name" value="GPCRRHODOPSN"/>
</dbReference>
<evidence type="ECO:0000256" key="8">
    <source>
        <dbReference type="ARBA" id="ARBA00023136"/>
    </source>
</evidence>
<evidence type="ECO:0000256" key="6">
    <source>
        <dbReference type="ARBA" id="ARBA00022989"/>
    </source>
</evidence>
<dbReference type="PANTHER" id="PTHR24372">
    <property type="entry name" value="GLYCOPROTEIN HORMONE RECEPTOR"/>
    <property type="match status" value="1"/>
</dbReference>
<protein>
    <submittedName>
        <fullName evidence="13">Luteinizing hormone/choriogonadotropin receptor</fullName>
    </submittedName>
</protein>
<feature type="transmembrane region" description="Helical" evidence="11">
    <location>
        <begin position="363"/>
        <end position="384"/>
    </location>
</feature>
<dbReference type="OMA" id="DIMGHAI"/>
<dbReference type="GeneTree" id="ENSGT00940000157364"/>
<dbReference type="Ensembl" id="ENSEBUT00000001448.1">
    <property type="protein sequence ID" value="ENSEBUP00000001130.1"/>
    <property type="gene ID" value="ENSEBUG00000001000.1"/>
</dbReference>
<dbReference type="Gene3D" id="3.80.10.10">
    <property type="entry name" value="Ribonuclease Inhibitor"/>
    <property type="match status" value="1"/>
</dbReference>
<dbReference type="GO" id="GO:0022602">
    <property type="term" value="P:ovulation cycle process"/>
    <property type="evidence" value="ECO:0007669"/>
    <property type="project" value="TreeGrafter"/>
</dbReference>
<dbReference type="GO" id="GO:0008584">
    <property type="term" value="P:male gonad development"/>
    <property type="evidence" value="ECO:0007669"/>
    <property type="project" value="TreeGrafter"/>
</dbReference>
<dbReference type="GO" id="GO:0005886">
    <property type="term" value="C:plasma membrane"/>
    <property type="evidence" value="ECO:0007669"/>
    <property type="project" value="UniProtKB-SubCell"/>
</dbReference>
<dbReference type="Gene3D" id="1.20.1070.10">
    <property type="entry name" value="Rhodopsin 7-helix transmembrane proteins"/>
    <property type="match status" value="1"/>
</dbReference>
<evidence type="ECO:0000256" key="2">
    <source>
        <dbReference type="ARBA" id="ARBA00022475"/>
    </source>
</evidence>
<keyword evidence="6 11" id="KW-1133">Transmembrane helix</keyword>
<organism evidence="13 14">
    <name type="scientific">Eptatretus burgeri</name>
    <name type="common">Inshore hagfish</name>
    <dbReference type="NCBI Taxonomy" id="7764"/>
    <lineage>
        <taxon>Eukaryota</taxon>
        <taxon>Metazoa</taxon>
        <taxon>Chordata</taxon>
        <taxon>Craniata</taxon>
        <taxon>Vertebrata</taxon>
        <taxon>Cyclostomata</taxon>
        <taxon>Myxini</taxon>
        <taxon>Myxiniformes</taxon>
        <taxon>Myxinidae</taxon>
        <taxon>Eptatretinae</taxon>
        <taxon>Eptatretus</taxon>
    </lineage>
</organism>
<name>A0A8C4PWN6_EPTBU</name>
<dbReference type="Pfam" id="PF00001">
    <property type="entry name" value="7tm_1"/>
    <property type="match status" value="1"/>
</dbReference>
<dbReference type="GO" id="GO:0008528">
    <property type="term" value="F:G protein-coupled peptide receptor activity"/>
    <property type="evidence" value="ECO:0007669"/>
    <property type="project" value="TreeGrafter"/>
</dbReference>
<feature type="transmembrane region" description="Helical" evidence="11">
    <location>
        <begin position="165"/>
        <end position="187"/>
    </location>
</feature>
<evidence type="ECO:0000256" key="1">
    <source>
        <dbReference type="ARBA" id="ARBA00004651"/>
    </source>
</evidence>
<keyword evidence="7" id="KW-0297">G-protein coupled receptor</keyword>
<feature type="transmembrane region" description="Helical" evidence="11">
    <location>
        <begin position="273"/>
        <end position="298"/>
    </location>
</feature>
<dbReference type="InterPro" id="IPR017452">
    <property type="entry name" value="GPCR_Rhodpsn_7TM"/>
</dbReference>
<dbReference type="GO" id="GO:0007189">
    <property type="term" value="P:adenylate cyclase-activating G protein-coupled receptor signaling pathway"/>
    <property type="evidence" value="ECO:0007669"/>
    <property type="project" value="TreeGrafter"/>
</dbReference>
<evidence type="ECO:0000313" key="13">
    <source>
        <dbReference type="Ensembl" id="ENSEBUP00000001130.1"/>
    </source>
</evidence>
<keyword evidence="10" id="KW-0807">Transducer</keyword>
<reference evidence="13" key="2">
    <citation type="submission" date="2025-09" db="UniProtKB">
        <authorList>
            <consortium name="Ensembl"/>
        </authorList>
    </citation>
    <scope>IDENTIFICATION</scope>
</reference>
<reference evidence="13" key="1">
    <citation type="submission" date="2025-08" db="UniProtKB">
        <authorList>
            <consortium name="Ensembl"/>
        </authorList>
    </citation>
    <scope>IDENTIFICATION</scope>
</reference>
<keyword evidence="2" id="KW-1003">Cell membrane</keyword>
<keyword evidence="8 11" id="KW-0472">Membrane</keyword>
<evidence type="ECO:0000256" key="10">
    <source>
        <dbReference type="ARBA" id="ARBA00023224"/>
    </source>
</evidence>
<dbReference type="PRINTS" id="PR00373">
    <property type="entry name" value="GLYCHORMONER"/>
</dbReference>
<dbReference type="GO" id="GO:0009755">
    <property type="term" value="P:hormone-mediated signaling pathway"/>
    <property type="evidence" value="ECO:0007669"/>
    <property type="project" value="TreeGrafter"/>
</dbReference>
<dbReference type="SUPFAM" id="SSF81321">
    <property type="entry name" value="Family A G protein-coupled receptor-like"/>
    <property type="match status" value="1"/>
</dbReference>
<dbReference type="AlphaFoldDB" id="A0A8C4PWN6"/>
<evidence type="ECO:0000256" key="3">
    <source>
        <dbReference type="ARBA" id="ARBA00022614"/>
    </source>
</evidence>
<feature type="transmembrane region" description="Helical" evidence="11">
    <location>
        <begin position="318"/>
        <end position="343"/>
    </location>
</feature>
<sequence>MEGLSEKKNNLKVIKRKYNKQIMHTDEKKGSDVSHTALTALPEQGLSALKHLKAFETVTLKELPPLSALGSLEQANLTYSSHCCSFRDVKSKMSVNASNVLGGLISSSTDLFVLLAVHGILTFISNKTVNLLPFFLWKATHVQCVPVPNAFNPCEDIVGYPALRLAIWIVAVLAVASNFTVLMGLVFSGHKLTVPRFLICHLAFADMCMGIYLLFIATVDLKTRGQFHKFAIEWQSNTGCGFSGFLSIFSTELSIFTLTVITLERRQLRLRHVAYLMASLWCLALGLGILPLLGISSYKKVSICLPMDIEDWSALCYIIFLLIVNDVAFLIICCSYIHIYVIVRNPNFTSGLQDTRIAKRMALLIFTDFVCIVPISIVALLAATHKTIITVSQSKILLVFLYPFNALANPLLYSLCSRTFRKDLVRVQGHLKFWRLCGDGYIAASSSTRDGRSRRSSTDDLTAYLIDGNNLHAYPLD</sequence>
<evidence type="ECO:0000259" key="12">
    <source>
        <dbReference type="PROSITE" id="PS50262"/>
    </source>
</evidence>
<feature type="transmembrane region" description="Helical" evidence="11">
    <location>
        <begin position="396"/>
        <end position="416"/>
    </location>
</feature>
<evidence type="ECO:0000313" key="14">
    <source>
        <dbReference type="Proteomes" id="UP000694388"/>
    </source>
</evidence>
<comment type="subcellular location">
    <subcellularLocation>
        <location evidence="1">Cell membrane</location>
        <topology evidence="1">Multi-pass membrane protein</topology>
    </subcellularLocation>
</comment>
<dbReference type="GO" id="GO:0004964">
    <property type="term" value="F:luteinizing hormone receptor activity"/>
    <property type="evidence" value="ECO:0007669"/>
    <property type="project" value="TreeGrafter"/>
</dbReference>
<keyword evidence="14" id="KW-1185">Reference proteome</keyword>
<feature type="domain" description="G-protein coupled receptors family 1 profile" evidence="12">
    <location>
        <begin position="177"/>
        <end position="413"/>
    </location>
</feature>
<evidence type="ECO:0000256" key="7">
    <source>
        <dbReference type="ARBA" id="ARBA00023040"/>
    </source>
</evidence>
<keyword evidence="9" id="KW-0675">Receptor</keyword>
<keyword evidence="3" id="KW-0433">Leucine-rich repeat</keyword>
<keyword evidence="4 11" id="KW-0812">Transmembrane</keyword>
<dbReference type="InterPro" id="IPR002131">
    <property type="entry name" value="Gphrmn_rcpt_fam"/>
</dbReference>
<dbReference type="PANTHER" id="PTHR24372:SF1">
    <property type="entry name" value="LUTROPIN-CHORIOGONADOTROPIC HORMONE RECEPTOR"/>
    <property type="match status" value="1"/>
</dbReference>
<dbReference type="GO" id="GO:0001541">
    <property type="term" value="P:ovarian follicle development"/>
    <property type="evidence" value="ECO:0007669"/>
    <property type="project" value="TreeGrafter"/>
</dbReference>
<feature type="transmembrane region" description="Helical" evidence="11">
    <location>
        <begin position="241"/>
        <end position="261"/>
    </location>
</feature>
<dbReference type="Proteomes" id="UP000694388">
    <property type="component" value="Unplaced"/>
</dbReference>
<feature type="transmembrane region" description="Helical" evidence="11">
    <location>
        <begin position="100"/>
        <end position="124"/>
    </location>
</feature>
<keyword evidence="5" id="KW-0677">Repeat</keyword>
<dbReference type="GO" id="GO:0007200">
    <property type="term" value="P:phospholipase C-activating G protein-coupled receptor signaling pathway"/>
    <property type="evidence" value="ECO:0007669"/>
    <property type="project" value="TreeGrafter"/>
</dbReference>
<evidence type="ECO:0000256" key="5">
    <source>
        <dbReference type="ARBA" id="ARBA00022737"/>
    </source>
</evidence>
<proteinExistence type="predicted"/>
<evidence type="ECO:0000256" key="11">
    <source>
        <dbReference type="SAM" id="Phobius"/>
    </source>
</evidence>
<feature type="transmembrane region" description="Helical" evidence="11">
    <location>
        <begin position="199"/>
        <end position="221"/>
    </location>
</feature>
<evidence type="ECO:0000256" key="9">
    <source>
        <dbReference type="ARBA" id="ARBA00023170"/>
    </source>
</evidence>
<dbReference type="InterPro" id="IPR000276">
    <property type="entry name" value="GPCR_Rhodpsn"/>
</dbReference>
<evidence type="ECO:0000256" key="4">
    <source>
        <dbReference type="ARBA" id="ARBA00022692"/>
    </source>
</evidence>
<dbReference type="PROSITE" id="PS50262">
    <property type="entry name" value="G_PROTEIN_RECEP_F1_2"/>
    <property type="match status" value="1"/>
</dbReference>
<accession>A0A8C4PWN6</accession>